<dbReference type="InterPro" id="IPR045886">
    <property type="entry name" value="ThiF/MoeB/HesA"/>
</dbReference>
<organism evidence="2 3">
    <name type="scientific">Paractinoplanes lichenicola</name>
    <dbReference type="NCBI Taxonomy" id="2802976"/>
    <lineage>
        <taxon>Bacteria</taxon>
        <taxon>Bacillati</taxon>
        <taxon>Actinomycetota</taxon>
        <taxon>Actinomycetes</taxon>
        <taxon>Micromonosporales</taxon>
        <taxon>Micromonosporaceae</taxon>
        <taxon>Paractinoplanes</taxon>
    </lineage>
</organism>
<keyword evidence="2" id="KW-0808">Transferase</keyword>
<dbReference type="PANTHER" id="PTHR43267">
    <property type="entry name" value="TRNA THREONYLCARBAMOYLADENOSINE DEHYDRATASE"/>
    <property type="match status" value="1"/>
</dbReference>
<keyword evidence="2" id="KW-0548">Nucleotidyltransferase</keyword>
<keyword evidence="3" id="KW-1185">Reference proteome</keyword>
<dbReference type="PANTHER" id="PTHR43267:SF1">
    <property type="entry name" value="TRNA THREONYLCARBAMOYLADENOSINE DEHYDRATASE"/>
    <property type="match status" value="1"/>
</dbReference>
<dbReference type="InterPro" id="IPR000594">
    <property type="entry name" value="ThiF_NAD_FAD-bd"/>
</dbReference>
<proteinExistence type="predicted"/>
<dbReference type="InterPro" id="IPR035985">
    <property type="entry name" value="Ubiquitin-activating_enz"/>
</dbReference>
<sequence>MSTMTSAVPVDTAFGGPARTWSVVMTTDLAASLTEHLHRHDGQEDLCFLLWRPSTGATRSTAIITEIVPPGDGDRQVHGNVSFNAPYFLRAAARASETGCGLALIHTHPRGRGWQDLSPDDHAAEAGHAGQTTAITGLPLLGLTFASDDHSFSGRFWQRAGRRRYEPAWCDNVRLVGDRIAVTWNDRARQVPRSSSRQARTISAWGPDVQAGLARLHIGVVGAGSVGVLVAEALARVGVERVTLLDFDTVEMLNLDRLLHARQRDAVLARAKVDVLARALRHSATAERAQIRGLDLSVVEPAGLAQVLDCDVVFSCVDRPWPRSVLNLVAYAHLIPVIDGGILIRAGKHGLNGAEWRAHLVAPGRRCMECLGQYDPALVGAERTGMLDEPAYITGLDPDHPLRRNENVFPFSMAAASNEVSQLLTAVIAPSGIGDVGAHLHHFTTGVLDRDTKNCEPGCPYSTTLQATGDHHGLTVTGRHRAAEQARVLRNDAGRRLRVRLGRYLDDHLTRML</sequence>
<dbReference type="EMBL" id="JAENHO010000020">
    <property type="protein sequence ID" value="MBL7261584.1"/>
    <property type="molecule type" value="Genomic_DNA"/>
</dbReference>
<dbReference type="Pfam" id="PF00899">
    <property type="entry name" value="ThiF"/>
    <property type="match status" value="1"/>
</dbReference>
<name>A0ABS1W4D2_9ACTN</name>
<dbReference type="Proteomes" id="UP000598996">
    <property type="component" value="Unassembled WGS sequence"/>
</dbReference>
<evidence type="ECO:0000313" key="3">
    <source>
        <dbReference type="Proteomes" id="UP000598996"/>
    </source>
</evidence>
<dbReference type="GO" id="GO:0016779">
    <property type="term" value="F:nucleotidyltransferase activity"/>
    <property type="evidence" value="ECO:0007669"/>
    <property type="project" value="UniProtKB-KW"/>
</dbReference>
<protein>
    <submittedName>
        <fullName evidence="2">ThiF family adenylyltransferase</fullName>
    </submittedName>
</protein>
<comment type="caution">
    <text evidence="2">The sequence shown here is derived from an EMBL/GenBank/DDBJ whole genome shotgun (WGS) entry which is preliminary data.</text>
</comment>
<evidence type="ECO:0000259" key="1">
    <source>
        <dbReference type="Pfam" id="PF00899"/>
    </source>
</evidence>
<feature type="domain" description="THIF-type NAD/FAD binding fold" evidence="1">
    <location>
        <begin position="196"/>
        <end position="375"/>
    </location>
</feature>
<dbReference type="SUPFAM" id="SSF69572">
    <property type="entry name" value="Activating enzymes of the ubiquitin-like proteins"/>
    <property type="match status" value="1"/>
</dbReference>
<reference evidence="2 3" key="1">
    <citation type="submission" date="2021-01" db="EMBL/GenBank/DDBJ databases">
        <title>Actinoplanes sp. nov. LDG1-01 isolated from lichen.</title>
        <authorList>
            <person name="Saeng-In P."/>
            <person name="Phongsopitanun W."/>
            <person name="Kanchanasin P."/>
            <person name="Yuki M."/>
            <person name="Kudo T."/>
            <person name="Ohkuma M."/>
            <person name="Tanasupawat S."/>
        </authorList>
    </citation>
    <scope>NUCLEOTIDE SEQUENCE [LARGE SCALE GENOMIC DNA]</scope>
    <source>
        <strain evidence="2 3">LDG1-01</strain>
    </source>
</reference>
<gene>
    <name evidence="2" type="ORF">JKJ07_45620</name>
</gene>
<evidence type="ECO:0000313" key="2">
    <source>
        <dbReference type="EMBL" id="MBL7261584.1"/>
    </source>
</evidence>
<dbReference type="Gene3D" id="3.40.50.720">
    <property type="entry name" value="NAD(P)-binding Rossmann-like Domain"/>
    <property type="match status" value="1"/>
</dbReference>
<dbReference type="RefSeq" id="WP_202998342.1">
    <property type="nucleotide sequence ID" value="NZ_JAENHO010000020.1"/>
</dbReference>
<accession>A0ABS1W4D2</accession>